<feature type="domain" description="DUF4440" evidence="2">
    <location>
        <begin position="85"/>
        <end position="190"/>
    </location>
</feature>
<organism evidence="3 4">
    <name type="scientific">Pseudoxanthomonas winnipegensis</name>
    <dbReference type="NCBI Taxonomy" id="2480810"/>
    <lineage>
        <taxon>Bacteria</taxon>
        <taxon>Pseudomonadati</taxon>
        <taxon>Pseudomonadota</taxon>
        <taxon>Gammaproteobacteria</taxon>
        <taxon>Lysobacterales</taxon>
        <taxon>Lysobacteraceae</taxon>
        <taxon>Pseudoxanthomonas</taxon>
    </lineage>
</organism>
<comment type="caution">
    <text evidence="3">The sequence shown here is derived from an EMBL/GenBank/DDBJ whole genome shotgun (WGS) entry which is preliminary data.</text>
</comment>
<dbReference type="Gene3D" id="3.10.450.50">
    <property type="match status" value="1"/>
</dbReference>
<name>A0A4Q8M0X8_9GAMM</name>
<reference evidence="3 4" key="1">
    <citation type="submission" date="2019-02" db="EMBL/GenBank/DDBJ databases">
        <title>WGS of Pseudoxanthomonas species novum from clinical isolates.</title>
        <authorList>
            <person name="Bernier A.-M."/>
            <person name="Bernard K."/>
            <person name="Vachon A."/>
        </authorList>
    </citation>
    <scope>NUCLEOTIDE SEQUENCE [LARGE SCALE GENOMIC DNA]</scope>
    <source>
        <strain evidence="3 4">NML130969</strain>
    </source>
</reference>
<accession>A0A4Q8M0X8</accession>
<dbReference type="Pfam" id="PF14534">
    <property type="entry name" value="DUF4440"/>
    <property type="match status" value="1"/>
</dbReference>
<evidence type="ECO:0000259" key="2">
    <source>
        <dbReference type="Pfam" id="PF14534"/>
    </source>
</evidence>
<evidence type="ECO:0000256" key="1">
    <source>
        <dbReference type="SAM" id="MobiDB-lite"/>
    </source>
</evidence>
<dbReference type="InterPro" id="IPR032710">
    <property type="entry name" value="NTF2-like_dom_sf"/>
</dbReference>
<dbReference type="AlphaFoldDB" id="A0A4Q8M0X8"/>
<proteinExistence type="predicted"/>
<evidence type="ECO:0000313" key="4">
    <source>
        <dbReference type="Proteomes" id="UP000294164"/>
    </source>
</evidence>
<dbReference type="InterPro" id="IPR027843">
    <property type="entry name" value="DUF4440"/>
</dbReference>
<gene>
    <name evidence="3" type="ORF">EA655_15025</name>
</gene>
<sequence length="205" mass="22379">MSAAAMAGRRAVQRNRGHTGPHTAGRGPAALRLPSHRSRISPSTHEGIPMSRTLKLTLLLALFVPCAFAQAQELDAGARQQLPQAAEAVGRAIVAHDLAALSKLWSPKLLVNSPDNSVLTRDQVFGAIKAGMLDYEQGYTFKLERAEFYGNVAVSMGEDTYTPTFGPEKGQLLHRRATNVWQYTDGAWVLIARQATIYDPAVKHY</sequence>
<feature type="region of interest" description="Disordered" evidence="1">
    <location>
        <begin position="1"/>
        <end position="46"/>
    </location>
</feature>
<dbReference type="SUPFAM" id="SSF54427">
    <property type="entry name" value="NTF2-like"/>
    <property type="match status" value="1"/>
</dbReference>
<dbReference type="Proteomes" id="UP000294164">
    <property type="component" value="Unassembled WGS sequence"/>
</dbReference>
<dbReference type="EMBL" id="SHMG01000010">
    <property type="protein sequence ID" value="TAA39223.1"/>
    <property type="molecule type" value="Genomic_DNA"/>
</dbReference>
<dbReference type="OrthoDB" id="1442122at2"/>
<evidence type="ECO:0000313" key="3">
    <source>
        <dbReference type="EMBL" id="TAA39223.1"/>
    </source>
</evidence>
<protein>
    <submittedName>
        <fullName evidence="3">Nuclear transport factor 2 family protein</fullName>
    </submittedName>
</protein>